<evidence type="ECO:0000313" key="3">
    <source>
        <dbReference type="EMBL" id="HHV70725.1"/>
    </source>
</evidence>
<comment type="caution">
    <text evidence="3">The sequence shown here is derived from an EMBL/GenBank/DDBJ whole genome shotgun (WGS) entry which is preliminary data.</text>
</comment>
<feature type="non-terminal residue" evidence="3">
    <location>
        <position position="1"/>
    </location>
</feature>
<reference evidence="3 4" key="1">
    <citation type="journal article" date="2020" name="Biotechnol. Biofuels">
        <title>New insights from the biogas microbiome by comprehensive genome-resolved metagenomics of nearly 1600 species originating from multiple anaerobic digesters.</title>
        <authorList>
            <person name="Campanaro S."/>
            <person name="Treu L."/>
            <person name="Rodriguez-R L.M."/>
            <person name="Kovalovszki A."/>
            <person name="Ziels R.M."/>
            <person name="Maus I."/>
            <person name="Zhu X."/>
            <person name="Kougias P.G."/>
            <person name="Basile A."/>
            <person name="Luo G."/>
            <person name="Schluter A."/>
            <person name="Konstantinidis K.T."/>
            <person name="Angelidaki I."/>
        </authorList>
    </citation>
    <scope>NUCLEOTIDE SEQUENCE [LARGE SCALE GENOMIC DNA]</scope>
    <source>
        <strain evidence="3">AS04akNAM_66</strain>
    </source>
</reference>
<dbReference type="AlphaFoldDB" id="A0A7V6U249"/>
<dbReference type="Pfam" id="PF13807">
    <property type="entry name" value="GNVR"/>
    <property type="match status" value="1"/>
</dbReference>
<evidence type="ECO:0000259" key="2">
    <source>
        <dbReference type="Pfam" id="PF13807"/>
    </source>
</evidence>
<keyword evidence="1" id="KW-1133">Transmembrane helix</keyword>
<evidence type="ECO:0000313" key="4">
    <source>
        <dbReference type="Proteomes" id="UP000551563"/>
    </source>
</evidence>
<gene>
    <name evidence="3" type="ORF">GXX48_24340</name>
</gene>
<keyword evidence="1" id="KW-0472">Membrane</keyword>
<keyword evidence="1" id="KW-0812">Transmembrane</keyword>
<dbReference type="Proteomes" id="UP000551563">
    <property type="component" value="Unassembled WGS sequence"/>
</dbReference>
<evidence type="ECO:0000256" key="1">
    <source>
        <dbReference type="SAM" id="Phobius"/>
    </source>
</evidence>
<feature type="domain" description="Tyrosine-protein kinase G-rich" evidence="2">
    <location>
        <begin position="2"/>
        <end position="45"/>
    </location>
</feature>
<dbReference type="InterPro" id="IPR032807">
    <property type="entry name" value="GNVR"/>
</dbReference>
<accession>A0A7V6U249</accession>
<feature type="transmembrane region" description="Helical" evidence="1">
    <location>
        <begin position="24"/>
        <end position="43"/>
    </location>
</feature>
<name>A0A7V6U249_9HYPH</name>
<sequence>NTANVRVLSEARPPLDPASTSRKLIVIAGLIAGFLAGLAITAVRNFGRLLRI</sequence>
<organism evidence="3 4">
    <name type="scientific">Brucella intermedia</name>
    <dbReference type="NCBI Taxonomy" id="94625"/>
    <lineage>
        <taxon>Bacteria</taxon>
        <taxon>Pseudomonadati</taxon>
        <taxon>Pseudomonadota</taxon>
        <taxon>Alphaproteobacteria</taxon>
        <taxon>Hyphomicrobiales</taxon>
        <taxon>Brucellaceae</taxon>
        <taxon>Brucella/Ochrobactrum group</taxon>
        <taxon>Brucella</taxon>
    </lineage>
</organism>
<protein>
    <recommendedName>
        <fullName evidence="2">Tyrosine-protein kinase G-rich domain-containing protein</fullName>
    </recommendedName>
</protein>
<proteinExistence type="predicted"/>
<dbReference type="EMBL" id="DUMN01000698">
    <property type="protein sequence ID" value="HHV70725.1"/>
    <property type="molecule type" value="Genomic_DNA"/>
</dbReference>